<dbReference type="InterPro" id="IPR011006">
    <property type="entry name" value="CheY-like_superfamily"/>
</dbReference>
<dbReference type="CDD" id="cd06170">
    <property type="entry name" value="LuxR_C_like"/>
    <property type="match status" value="1"/>
</dbReference>
<dbReference type="InterPro" id="IPR016032">
    <property type="entry name" value="Sig_transdc_resp-reg_C-effctor"/>
</dbReference>
<dbReference type="PROSITE" id="PS50110">
    <property type="entry name" value="RESPONSE_REGULATORY"/>
    <property type="match status" value="1"/>
</dbReference>
<dbReference type="InterPro" id="IPR053534">
    <property type="entry name" value="Tetrathionate_resp_reg"/>
</dbReference>
<reference evidence="7 8" key="1">
    <citation type="submission" date="2018-06" db="EMBL/GenBank/DDBJ databases">
        <authorList>
            <consortium name="Pathogen Informatics"/>
            <person name="Doyle S."/>
        </authorList>
    </citation>
    <scope>NUCLEOTIDE SEQUENCE [LARGE SCALE GENOMIC DNA]</scope>
    <source>
        <strain evidence="7 8">NCTC11967</strain>
    </source>
</reference>
<dbReference type="AlphaFoldDB" id="A0AB38FTD0"/>
<dbReference type="InterPro" id="IPR001789">
    <property type="entry name" value="Sig_transdc_resp-reg_receiver"/>
</dbReference>
<feature type="domain" description="Response regulatory" evidence="6">
    <location>
        <begin position="1"/>
        <end position="115"/>
    </location>
</feature>
<evidence type="ECO:0000256" key="3">
    <source>
        <dbReference type="ARBA" id="ARBA00023163"/>
    </source>
</evidence>
<name>A0AB38FTD0_9ENTR</name>
<organism evidence="7 8">
    <name type="scientific">Yokenella regensburgei</name>
    <dbReference type="NCBI Taxonomy" id="158877"/>
    <lineage>
        <taxon>Bacteria</taxon>
        <taxon>Pseudomonadati</taxon>
        <taxon>Pseudomonadota</taxon>
        <taxon>Gammaproteobacteria</taxon>
        <taxon>Enterobacterales</taxon>
        <taxon>Enterobacteriaceae</taxon>
        <taxon>Yokenella</taxon>
    </lineage>
</organism>
<feature type="domain" description="HTH luxR-type" evidence="5">
    <location>
        <begin position="127"/>
        <end position="192"/>
    </location>
</feature>
<evidence type="ECO:0000259" key="5">
    <source>
        <dbReference type="PROSITE" id="PS50043"/>
    </source>
</evidence>
<accession>A0AB38FTD0</accession>
<dbReference type="SUPFAM" id="SSF52172">
    <property type="entry name" value="CheY-like"/>
    <property type="match status" value="1"/>
</dbReference>
<dbReference type="InterPro" id="IPR036388">
    <property type="entry name" value="WH-like_DNA-bd_sf"/>
</dbReference>
<feature type="modified residue" description="4-aspartylphosphate" evidence="4">
    <location>
        <position position="50"/>
    </location>
</feature>
<keyword evidence="1" id="KW-0805">Transcription regulation</keyword>
<dbReference type="PROSITE" id="PS50043">
    <property type="entry name" value="HTH_LUXR_2"/>
    <property type="match status" value="1"/>
</dbReference>
<dbReference type="EMBL" id="UAVL01000001">
    <property type="protein sequence ID" value="SQA60707.1"/>
    <property type="molecule type" value="Genomic_DNA"/>
</dbReference>
<dbReference type="Pfam" id="PF00196">
    <property type="entry name" value="GerE"/>
    <property type="match status" value="1"/>
</dbReference>
<evidence type="ECO:0000313" key="7">
    <source>
        <dbReference type="EMBL" id="SQA60707.1"/>
    </source>
</evidence>
<dbReference type="GO" id="GO:0006355">
    <property type="term" value="P:regulation of DNA-templated transcription"/>
    <property type="evidence" value="ECO:0007669"/>
    <property type="project" value="InterPro"/>
</dbReference>
<evidence type="ECO:0000256" key="4">
    <source>
        <dbReference type="PROSITE-ProRule" id="PRU00169"/>
    </source>
</evidence>
<dbReference type="NCBIfam" id="NF040749">
    <property type="entry name" value="tetrathio_RR"/>
    <property type="match status" value="1"/>
</dbReference>
<sequence length="192" mass="21427">MIHLVDDDVAVTDACRFLLESIDCAVTCWNNSDAFLREANLYEPGVVLLDMRMPGKDGHEVYSELRRLQSTLAVIFLTGHGDIQMAVEQMKQGAVDFLEKPVSAPSLFASLNKANTLSAAAFHRYVIQQRYNSLTPKEQAIALRVIQGDMNKTIAQQLNIAIRTVEVHRARVMEKLGARSLAELVTTLQELK</sequence>
<dbReference type="PRINTS" id="PR00038">
    <property type="entry name" value="HTHLUXR"/>
</dbReference>
<dbReference type="SMART" id="SM00421">
    <property type="entry name" value="HTH_LUXR"/>
    <property type="match status" value="1"/>
</dbReference>
<dbReference type="SMART" id="SM00448">
    <property type="entry name" value="REC"/>
    <property type="match status" value="1"/>
</dbReference>
<dbReference type="Pfam" id="PF00072">
    <property type="entry name" value="Response_reg"/>
    <property type="match status" value="1"/>
</dbReference>
<dbReference type="CDD" id="cd17537">
    <property type="entry name" value="REC_FixJ"/>
    <property type="match status" value="1"/>
</dbReference>
<comment type="caution">
    <text evidence="7">The sequence shown here is derived from an EMBL/GenBank/DDBJ whole genome shotgun (WGS) entry which is preliminary data.</text>
</comment>
<keyword evidence="3" id="KW-0804">Transcription</keyword>
<dbReference type="PANTHER" id="PTHR44688">
    <property type="entry name" value="DNA-BINDING TRANSCRIPTIONAL ACTIVATOR DEVR_DOSR"/>
    <property type="match status" value="1"/>
</dbReference>
<evidence type="ECO:0000256" key="2">
    <source>
        <dbReference type="ARBA" id="ARBA00023125"/>
    </source>
</evidence>
<dbReference type="Proteomes" id="UP000251313">
    <property type="component" value="Unassembled WGS sequence"/>
</dbReference>
<dbReference type="Gene3D" id="3.40.50.2300">
    <property type="match status" value="1"/>
</dbReference>
<gene>
    <name evidence="7" type="primary">fixJ_1</name>
    <name evidence="7" type="ORF">NCTC11967_00830</name>
</gene>
<keyword evidence="2" id="KW-0238">DNA-binding</keyword>
<evidence type="ECO:0000313" key="8">
    <source>
        <dbReference type="Proteomes" id="UP000251313"/>
    </source>
</evidence>
<dbReference type="GO" id="GO:0003677">
    <property type="term" value="F:DNA binding"/>
    <property type="evidence" value="ECO:0007669"/>
    <property type="project" value="UniProtKB-KW"/>
</dbReference>
<evidence type="ECO:0000256" key="1">
    <source>
        <dbReference type="ARBA" id="ARBA00023015"/>
    </source>
</evidence>
<dbReference type="PANTHER" id="PTHR44688:SF16">
    <property type="entry name" value="DNA-BINDING TRANSCRIPTIONAL ACTIVATOR DEVR_DOSR"/>
    <property type="match status" value="1"/>
</dbReference>
<proteinExistence type="predicted"/>
<dbReference type="InterPro" id="IPR000792">
    <property type="entry name" value="Tscrpt_reg_LuxR_C"/>
</dbReference>
<dbReference type="PROSITE" id="PS00622">
    <property type="entry name" value="HTH_LUXR_1"/>
    <property type="match status" value="1"/>
</dbReference>
<keyword evidence="4" id="KW-0597">Phosphoprotein</keyword>
<dbReference type="GO" id="GO:0000160">
    <property type="term" value="P:phosphorelay signal transduction system"/>
    <property type="evidence" value="ECO:0007669"/>
    <property type="project" value="InterPro"/>
</dbReference>
<dbReference type="SUPFAM" id="SSF46894">
    <property type="entry name" value="C-terminal effector domain of the bipartite response regulators"/>
    <property type="match status" value="1"/>
</dbReference>
<evidence type="ECO:0000259" key="6">
    <source>
        <dbReference type="PROSITE" id="PS50110"/>
    </source>
</evidence>
<dbReference type="Gene3D" id="1.10.10.10">
    <property type="entry name" value="Winged helix-like DNA-binding domain superfamily/Winged helix DNA-binding domain"/>
    <property type="match status" value="1"/>
</dbReference>
<protein>
    <submittedName>
        <fullName evidence="7">Transcriptional regulatory protein fixJ</fullName>
    </submittedName>
</protein>